<protein>
    <recommendedName>
        <fullName evidence="3">F-box domain-containing protein</fullName>
    </recommendedName>
</protein>
<evidence type="ECO:0000313" key="2">
    <source>
        <dbReference type="Proteomes" id="UP000242381"/>
    </source>
</evidence>
<evidence type="ECO:0000313" key="1">
    <source>
        <dbReference type="EMBL" id="ORE15567.1"/>
    </source>
</evidence>
<dbReference type="EMBL" id="KV921418">
    <property type="protein sequence ID" value="ORE15567.1"/>
    <property type="molecule type" value="Genomic_DNA"/>
</dbReference>
<evidence type="ECO:0008006" key="3">
    <source>
        <dbReference type="Google" id="ProtNLM"/>
    </source>
</evidence>
<organism evidence="1 2">
    <name type="scientific">Rhizopus microsporus</name>
    <dbReference type="NCBI Taxonomy" id="58291"/>
    <lineage>
        <taxon>Eukaryota</taxon>
        <taxon>Fungi</taxon>
        <taxon>Fungi incertae sedis</taxon>
        <taxon>Mucoromycota</taxon>
        <taxon>Mucoromycotina</taxon>
        <taxon>Mucoromycetes</taxon>
        <taxon>Mucorales</taxon>
        <taxon>Mucorineae</taxon>
        <taxon>Rhizopodaceae</taxon>
        <taxon>Rhizopus</taxon>
    </lineage>
</organism>
<dbReference type="AlphaFoldDB" id="A0A1X0RU53"/>
<dbReference type="Proteomes" id="UP000242381">
    <property type="component" value="Unassembled WGS sequence"/>
</dbReference>
<reference evidence="1 2" key="1">
    <citation type="journal article" date="2016" name="Proc. Natl. Acad. Sci. U.S.A.">
        <title>Lipid metabolic changes in an early divergent fungus govern the establishment of a mutualistic symbiosis with endobacteria.</title>
        <authorList>
            <person name="Lastovetsky O.A."/>
            <person name="Gaspar M.L."/>
            <person name="Mondo S.J."/>
            <person name="LaButti K.M."/>
            <person name="Sandor L."/>
            <person name="Grigoriev I.V."/>
            <person name="Henry S.A."/>
            <person name="Pawlowska T.E."/>
        </authorList>
    </citation>
    <scope>NUCLEOTIDE SEQUENCE [LARGE SCALE GENOMIC DNA]</scope>
    <source>
        <strain evidence="1 2">ATCC 11559</strain>
    </source>
</reference>
<dbReference type="VEuPathDB" id="FungiDB:BCV72DRAFT_337514"/>
<accession>A0A1X0RU53</accession>
<proteinExistence type="predicted"/>
<name>A0A1X0RU53_RHIZD</name>
<sequence length="173" mass="20445">MSRIVTLFIEKAYSLQELPLCWYSLDDTYDCVYEAVQALGLENTIFYFDFFTKLAMSFPSLKELHLYRVEMRSGGSNYKDKVTNLDDLSLQKLSLTTNEWLYFEKNSLVEIMYIKMQKRHQYIKVRADRIPKTIANEEGSALWKSSSVNRTYLRMHSAPARFELNNIYIDLML</sequence>
<gene>
    <name evidence="1" type="ORF">BCV71DRAFT_31658</name>
</gene>